<evidence type="ECO:0000256" key="6">
    <source>
        <dbReference type="ARBA" id="ARBA00026066"/>
    </source>
</evidence>
<dbReference type="EC" id="2.8.1.12" evidence="3"/>
<evidence type="ECO:0000256" key="3">
    <source>
        <dbReference type="ARBA" id="ARBA00011950"/>
    </source>
</evidence>
<evidence type="ECO:0000313" key="12">
    <source>
        <dbReference type="EMBL" id="UXX77984.1"/>
    </source>
</evidence>
<comment type="pathway">
    <text evidence="1">Cofactor biosynthesis; molybdopterin biosynthesis.</text>
</comment>
<evidence type="ECO:0000256" key="4">
    <source>
        <dbReference type="ARBA" id="ARBA00013858"/>
    </source>
</evidence>
<protein>
    <recommendedName>
        <fullName evidence="4">Molybdopterin synthase catalytic subunit</fullName>
        <ecNumber evidence="3">2.8.1.12</ecNumber>
    </recommendedName>
    <alternativeName>
        <fullName evidence="9">MPT synthase subunit 2</fullName>
    </alternativeName>
    <alternativeName>
        <fullName evidence="7">Molybdenum cofactor biosynthesis protein E</fullName>
    </alternativeName>
    <alternativeName>
        <fullName evidence="8">Molybdopterin-converting factor large subunit</fullName>
    </alternativeName>
    <alternativeName>
        <fullName evidence="10">Molybdopterin-converting factor subunit 2</fullName>
    </alternativeName>
</protein>
<dbReference type="Pfam" id="PF02391">
    <property type="entry name" value="MoaE"/>
    <property type="match status" value="1"/>
</dbReference>
<keyword evidence="5" id="KW-0501">Molybdenum cofactor biosynthesis</keyword>
<dbReference type="CDD" id="cd00756">
    <property type="entry name" value="MoaE"/>
    <property type="match status" value="1"/>
</dbReference>
<organism evidence="12 13">
    <name type="scientific">Reichenbachiella carrageenanivorans</name>
    <dbReference type="NCBI Taxonomy" id="2979869"/>
    <lineage>
        <taxon>Bacteria</taxon>
        <taxon>Pseudomonadati</taxon>
        <taxon>Bacteroidota</taxon>
        <taxon>Cytophagia</taxon>
        <taxon>Cytophagales</taxon>
        <taxon>Reichenbachiellaceae</taxon>
        <taxon>Reichenbachiella</taxon>
    </lineage>
</organism>
<comment type="subunit">
    <text evidence="6">Heterotetramer of 2 MoaD subunits and 2 MoaE subunits. Also stable as homodimer. The enzyme changes between these two forms during catalysis.</text>
</comment>
<proteinExistence type="inferred from homology"/>
<dbReference type="Proteomes" id="UP001062165">
    <property type="component" value="Chromosome"/>
</dbReference>
<evidence type="ECO:0000256" key="7">
    <source>
        <dbReference type="ARBA" id="ARBA00029745"/>
    </source>
</evidence>
<comment type="similarity">
    <text evidence="2">Belongs to the MoaE family.</text>
</comment>
<dbReference type="InterPro" id="IPR036563">
    <property type="entry name" value="MoaE_sf"/>
</dbReference>
<dbReference type="RefSeq" id="WP_263049731.1">
    <property type="nucleotide sequence ID" value="NZ_CP106735.1"/>
</dbReference>
<evidence type="ECO:0000256" key="5">
    <source>
        <dbReference type="ARBA" id="ARBA00023150"/>
    </source>
</evidence>
<name>A0ABY6CVQ0_9BACT</name>
<evidence type="ECO:0000256" key="10">
    <source>
        <dbReference type="ARBA" id="ARBA00032474"/>
    </source>
</evidence>
<keyword evidence="13" id="KW-1185">Reference proteome</keyword>
<evidence type="ECO:0000256" key="1">
    <source>
        <dbReference type="ARBA" id="ARBA00005046"/>
    </source>
</evidence>
<dbReference type="EMBL" id="CP106735">
    <property type="protein sequence ID" value="UXX77984.1"/>
    <property type="molecule type" value="Genomic_DNA"/>
</dbReference>
<evidence type="ECO:0000256" key="9">
    <source>
        <dbReference type="ARBA" id="ARBA00030781"/>
    </source>
</evidence>
<sequence>MIEITKDKIEVAKLIAAVSDEGAGATDVFVGTTRNKTSDKPVVKLDFEAYEPMAIKELQKIVNRAKSQWPILKYAISHRVGVVEIGEEAVVIAVSTPHRKAAFESCKFIIDELKKTVPIWKKEIFEDGDVWVAAHP</sequence>
<gene>
    <name evidence="12" type="ORF">N7E81_11495</name>
</gene>
<dbReference type="InterPro" id="IPR003448">
    <property type="entry name" value="Mopterin_biosynth_MoaE"/>
</dbReference>
<evidence type="ECO:0000313" key="13">
    <source>
        <dbReference type="Proteomes" id="UP001062165"/>
    </source>
</evidence>
<dbReference type="SUPFAM" id="SSF54690">
    <property type="entry name" value="Molybdopterin synthase subunit MoaE"/>
    <property type="match status" value="1"/>
</dbReference>
<dbReference type="PANTHER" id="PTHR23404">
    <property type="entry name" value="MOLYBDOPTERIN SYNTHASE RELATED"/>
    <property type="match status" value="1"/>
</dbReference>
<evidence type="ECO:0000256" key="2">
    <source>
        <dbReference type="ARBA" id="ARBA00005426"/>
    </source>
</evidence>
<reference evidence="12" key="1">
    <citation type="submission" date="2022-10" db="EMBL/GenBank/DDBJ databases">
        <title>Comparative genomics and taxonomic characterization of three novel marine species of genus Reichenbachiella exhibiting antioxidant and polysaccharide degradation activities.</title>
        <authorList>
            <person name="Muhammad N."/>
            <person name="Lee Y.-J."/>
            <person name="Ko J."/>
            <person name="Kim S.-G."/>
        </authorList>
    </citation>
    <scope>NUCLEOTIDE SEQUENCE</scope>
    <source>
        <strain evidence="12">Wsw4-B4</strain>
    </source>
</reference>
<dbReference type="Gene3D" id="3.90.1170.40">
    <property type="entry name" value="Molybdopterin biosynthesis MoaE subunit"/>
    <property type="match status" value="1"/>
</dbReference>
<accession>A0ABY6CVQ0</accession>
<evidence type="ECO:0000256" key="11">
    <source>
        <dbReference type="ARBA" id="ARBA00049878"/>
    </source>
</evidence>
<evidence type="ECO:0000256" key="8">
    <source>
        <dbReference type="ARBA" id="ARBA00030407"/>
    </source>
</evidence>
<comment type="catalytic activity">
    <reaction evidence="11">
        <text>2 [molybdopterin-synthase sulfur-carrier protein]-C-terminal-Gly-aminoethanethioate + cyclic pyranopterin phosphate + H2O = molybdopterin + 2 [molybdopterin-synthase sulfur-carrier protein]-C-terminal Gly-Gly + 2 H(+)</text>
        <dbReference type="Rhea" id="RHEA:26333"/>
        <dbReference type="Rhea" id="RHEA-COMP:12202"/>
        <dbReference type="Rhea" id="RHEA-COMP:19907"/>
        <dbReference type="ChEBI" id="CHEBI:15377"/>
        <dbReference type="ChEBI" id="CHEBI:15378"/>
        <dbReference type="ChEBI" id="CHEBI:58698"/>
        <dbReference type="ChEBI" id="CHEBI:59648"/>
        <dbReference type="ChEBI" id="CHEBI:90778"/>
        <dbReference type="ChEBI" id="CHEBI:232372"/>
        <dbReference type="EC" id="2.8.1.12"/>
    </reaction>
</comment>